<comment type="caution">
    <text evidence="1">The sequence shown here is derived from an EMBL/GenBank/DDBJ whole genome shotgun (WGS) entry which is preliminary data.</text>
</comment>
<evidence type="ECO:0000313" key="1">
    <source>
        <dbReference type="EMBL" id="MFC6869492.1"/>
    </source>
</evidence>
<accession>A0ABW2C4P3</accession>
<dbReference type="RefSeq" id="WP_345397066.1">
    <property type="nucleotide sequence ID" value="NZ_BAABLA010000027.1"/>
</dbReference>
<evidence type="ECO:0000313" key="2">
    <source>
        <dbReference type="Proteomes" id="UP001596337"/>
    </source>
</evidence>
<reference evidence="2" key="1">
    <citation type="journal article" date="2019" name="Int. J. Syst. Evol. Microbiol.">
        <title>The Global Catalogue of Microorganisms (GCM) 10K type strain sequencing project: providing services to taxonomists for standard genome sequencing and annotation.</title>
        <authorList>
            <consortium name="The Broad Institute Genomics Platform"/>
            <consortium name="The Broad Institute Genome Sequencing Center for Infectious Disease"/>
            <person name="Wu L."/>
            <person name="Ma J."/>
        </authorList>
    </citation>
    <scope>NUCLEOTIDE SEQUENCE [LARGE SCALE GENOMIC DNA]</scope>
    <source>
        <strain evidence="2">KCTC 32255</strain>
    </source>
</reference>
<dbReference type="Proteomes" id="UP001596337">
    <property type="component" value="Unassembled WGS sequence"/>
</dbReference>
<gene>
    <name evidence="1" type="ORF">ACFQGD_20355</name>
</gene>
<proteinExistence type="predicted"/>
<protein>
    <submittedName>
        <fullName evidence="1">Sigma-70 family RNA polymerase sigma factor</fullName>
    </submittedName>
</protein>
<sequence length="90" mass="9912">MPRTRQELEQAAADAEAWLDSLDPATVPAEDTSDLREIGLALGELVNQQKRLDEAVVAARRNGRSWGEIGLVLGISKQAARERYGQLVNR</sequence>
<name>A0ABW2C4P3_9PSEU</name>
<dbReference type="EMBL" id="JBHSXX010000001">
    <property type="protein sequence ID" value="MFC6869492.1"/>
    <property type="molecule type" value="Genomic_DNA"/>
</dbReference>
<keyword evidence="2" id="KW-1185">Reference proteome</keyword>
<organism evidence="1 2">
    <name type="scientific">Haloechinothrix salitolerans</name>
    <dbReference type="NCBI Taxonomy" id="926830"/>
    <lineage>
        <taxon>Bacteria</taxon>
        <taxon>Bacillati</taxon>
        <taxon>Actinomycetota</taxon>
        <taxon>Actinomycetes</taxon>
        <taxon>Pseudonocardiales</taxon>
        <taxon>Pseudonocardiaceae</taxon>
        <taxon>Haloechinothrix</taxon>
    </lineage>
</organism>